<proteinExistence type="predicted"/>
<keyword evidence="3" id="KW-1185">Reference proteome</keyword>
<dbReference type="RefSeq" id="WP_023395640.1">
    <property type="nucleotide sequence ID" value="NZ_ASGZ01000061.1"/>
</dbReference>
<evidence type="ECO:0000313" key="3">
    <source>
        <dbReference type="Proteomes" id="UP000017840"/>
    </source>
</evidence>
<feature type="region of interest" description="Disordered" evidence="1">
    <location>
        <begin position="80"/>
        <end position="107"/>
    </location>
</feature>
<feature type="compositionally biased region" description="Pro residues" evidence="1">
    <location>
        <begin position="85"/>
        <end position="96"/>
    </location>
</feature>
<protein>
    <submittedName>
        <fullName evidence="2">Uncharacterized protein</fullName>
    </submittedName>
</protein>
<gene>
    <name evidence="2" type="ORF">K933_15339</name>
</gene>
<dbReference type="AlphaFoldDB" id="V4GPE3"/>
<evidence type="ECO:0000256" key="1">
    <source>
        <dbReference type="SAM" id="MobiDB-lite"/>
    </source>
</evidence>
<accession>V4GPE3</accession>
<feature type="region of interest" description="Disordered" evidence="1">
    <location>
        <begin position="129"/>
        <end position="149"/>
    </location>
</feature>
<organism evidence="2 3">
    <name type="scientific">Candidatus Halobonum tyrrellensis G22</name>
    <dbReference type="NCBI Taxonomy" id="1324957"/>
    <lineage>
        <taxon>Archaea</taxon>
        <taxon>Methanobacteriati</taxon>
        <taxon>Methanobacteriota</taxon>
        <taxon>Stenosarchaea group</taxon>
        <taxon>Halobacteria</taxon>
        <taxon>Halobacteriales</taxon>
        <taxon>Haloferacaceae</taxon>
        <taxon>Candidatus Halobonum</taxon>
    </lineage>
</organism>
<name>V4GPE3_9EURY</name>
<reference evidence="2 3" key="1">
    <citation type="journal article" date="2013" name="Genome Announc.">
        <title>Draft Genome Sequence of 'Candidatus Halobonum tyrrellensis' Strain G22, Isolated from the Hypersaline Waters of Lake Tyrrell, Australia.</title>
        <authorList>
            <person name="Ugalde J.A."/>
            <person name="Narasingarao P."/>
            <person name="Kuo S."/>
            <person name="Podell S."/>
            <person name="Allen E.E."/>
        </authorList>
    </citation>
    <scope>NUCLEOTIDE SEQUENCE [LARGE SCALE GENOMIC DNA]</scope>
    <source>
        <strain evidence="2 3">G22</strain>
    </source>
</reference>
<feature type="compositionally biased region" description="Basic and acidic residues" evidence="1">
    <location>
        <begin position="136"/>
        <end position="149"/>
    </location>
</feature>
<dbReference type="STRING" id="1324957.K933_15339"/>
<evidence type="ECO:0000313" key="2">
    <source>
        <dbReference type="EMBL" id="ESP87251.1"/>
    </source>
</evidence>
<comment type="caution">
    <text evidence="2">The sequence shown here is derived from an EMBL/GenBank/DDBJ whole genome shotgun (WGS) entry which is preliminary data.</text>
</comment>
<dbReference type="Proteomes" id="UP000017840">
    <property type="component" value="Unassembled WGS sequence"/>
</dbReference>
<dbReference type="EMBL" id="ASGZ01000061">
    <property type="protein sequence ID" value="ESP87251.1"/>
    <property type="molecule type" value="Genomic_DNA"/>
</dbReference>
<sequence>MAPTDHGADADPDGDAGAMVAAVQEAAVEHARTAGDARRALALVGALEPLRGDAAGTDLDSVATTLLSALTAWIRLREGAGFAPAGPPAPPTPPGPDAGADSDGDPAVEGAAVACERFGLSVPRAASLASCSPEAVARRVGADESRPVR</sequence>